<evidence type="ECO:0000256" key="3">
    <source>
        <dbReference type="ARBA" id="ARBA00022989"/>
    </source>
</evidence>
<dbReference type="PANTHER" id="PTHR43427:SF9">
    <property type="entry name" value="ION-TRANSPORT PROTEIN YFEO-RELATED"/>
    <property type="match status" value="1"/>
</dbReference>
<feature type="transmembrane region" description="Helical" evidence="6">
    <location>
        <begin position="280"/>
        <end position="302"/>
    </location>
</feature>
<keyword evidence="4 6" id="KW-0472">Membrane</keyword>
<feature type="transmembrane region" description="Helical" evidence="6">
    <location>
        <begin position="76"/>
        <end position="100"/>
    </location>
</feature>
<feature type="region of interest" description="Disordered" evidence="5">
    <location>
        <begin position="1"/>
        <end position="22"/>
    </location>
</feature>
<evidence type="ECO:0000256" key="4">
    <source>
        <dbReference type="ARBA" id="ARBA00023136"/>
    </source>
</evidence>
<feature type="transmembrane region" description="Helical" evidence="6">
    <location>
        <begin position="322"/>
        <end position="341"/>
    </location>
</feature>
<feature type="transmembrane region" description="Helical" evidence="6">
    <location>
        <begin position="348"/>
        <end position="365"/>
    </location>
</feature>
<organism evidence="7 8">
    <name type="scientific">Agromyces salentinus</name>
    <dbReference type="NCBI Taxonomy" id="269421"/>
    <lineage>
        <taxon>Bacteria</taxon>
        <taxon>Bacillati</taxon>
        <taxon>Actinomycetota</taxon>
        <taxon>Actinomycetes</taxon>
        <taxon>Micrococcales</taxon>
        <taxon>Microbacteriaceae</taxon>
        <taxon>Agromyces</taxon>
    </lineage>
</organism>
<dbReference type="InterPro" id="IPR014743">
    <property type="entry name" value="Cl-channel_core"/>
</dbReference>
<protein>
    <submittedName>
        <fullName evidence="7">Ion channel protein</fullName>
    </submittedName>
</protein>
<feature type="transmembrane region" description="Helical" evidence="6">
    <location>
        <begin position="394"/>
        <end position="421"/>
    </location>
</feature>
<dbReference type="InterPro" id="IPR050368">
    <property type="entry name" value="ClC-type_chloride_channel"/>
</dbReference>
<feature type="transmembrane region" description="Helical" evidence="6">
    <location>
        <begin position="243"/>
        <end position="268"/>
    </location>
</feature>
<dbReference type="Pfam" id="PF00654">
    <property type="entry name" value="Voltage_CLC"/>
    <property type="match status" value="1"/>
</dbReference>
<proteinExistence type="predicted"/>
<dbReference type="SUPFAM" id="SSF81340">
    <property type="entry name" value="Clc chloride channel"/>
    <property type="match status" value="1"/>
</dbReference>
<sequence length="456" mass="46479">MSDGAGAPGTPGAAATTGPADPAAGPSVRKLATLAIPAIAIGIGSALSLHLLNWLAEQLQDFLWTTLPGTFGASEATPWWIFTVLTVTGMAVGLIVWLVPGHAGPDSATTELSGPFPELKALPSIALVVVLGLAGGVSLGPENPIIAINATLSIVLLARFAKVPQQQIAALAIAGTIGALFGTPVAAALVFTGMVGAMKSGGSLWDRLFLPLAAAGAGAATMDLIGGQKIAFTLEPMGTLEPIYLLTGLVVAAVSALLGIAAAWVFPFVHRAFHALPNPFIAITLGGMVLGVLGVLGGPITLFKGLDQAGQLLSDPDGYTPLQLAAFAGIKVVALLIAASAGFRGGRIFPVVFVGTAIGLLGYAVLPELPISLAVACGAMGITLVATRDGWISIFIGVALGGDIAVIAPLCIIILPIWLMVTKAPELVISPSNGEAPVSERSRWRQWRLRNRRPRG</sequence>
<keyword evidence="8" id="KW-1185">Reference proteome</keyword>
<evidence type="ECO:0000256" key="1">
    <source>
        <dbReference type="ARBA" id="ARBA00004141"/>
    </source>
</evidence>
<dbReference type="Proteomes" id="UP001501746">
    <property type="component" value="Unassembled WGS sequence"/>
</dbReference>
<dbReference type="RefSeq" id="WP_157428000.1">
    <property type="nucleotide sequence ID" value="NZ_BAAANK010000002.1"/>
</dbReference>
<dbReference type="Gene3D" id="1.10.3080.10">
    <property type="entry name" value="Clc chloride channel"/>
    <property type="match status" value="1"/>
</dbReference>
<evidence type="ECO:0000256" key="6">
    <source>
        <dbReference type="SAM" id="Phobius"/>
    </source>
</evidence>
<dbReference type="EMBL" id="BAAANK010000002">
    <property type="protein sequence ID" value="GAA1826251.1"/>
    <property type="molecule type" value="Genomic_DNA"/>
</dbReference>
<name>A0ABN2MGK6_9MICO</name>
<evidence type="ECO:0000256" key="2">
    <source>
        <dbReference type="ARBA" id="ARBA00022692"/>
    </source>
</evidence>
<comment type="subcellular location">
    <subcellularLocation>
        <location evidence="1">Membrane</location>
        <topology evidence="1">Multi-pass membrane protein</topology>
    </subcellularLocation>
</comment>
<comment type="caution">
    <text evidence="7">The sequence shown here is derived from an EMBL/GenBank/DDBJ whole genome shotgun (WGS) entry which is preliminary data.</text>
</comment>
<dbReference type="PANTHER" id="PTHR43427">
    <property type="entry name" value="CHLORIDE CHANNEL PROTEIN CLC-E"/>
    <property type="match status" value="1"/>
</dbReference>
<dbReference type="InterPro" id="IPR001807">
    <property type="entry name" value="ClC"/>
</dbReference>
<gene>
    <name evidence="7" type="ORF">GCM10009750_07020</name>
</gene>
<keyword evidence="3 6" id="KW-1133">Transmembrane helix</keyword>
<feature type="transmembrane region" description="Helical" evidence="6">
    <location>
        <begin position="168"/>
        <end position="191"/>
    </location>
</feature>
<evidence type="ECO:0000313" key="8">
    <source>
        <dbReference type="Proteomes" id="UP001501746"/>
    </source>
</evidence>
<evidence type="ECO:0000313" key="7">
    <source>
        <dbReference type="EMBL" id="GAA1826251.1"/>
    </source>
</evidence>
<feature type="transmembrane region" description="Helical" evidence="6">
    <location>
        <begin position="121"/>
        <end position="139"/>
    </location>
</feature>
<dbReference type="CDD" id="cd00400">
    <property type="entry name" value="Voltage_gated_ClC"/>
    <property type="match status" value="1"/>
</dbReference>
<evidence type="ECO:0000256" key="5">
    <source>
        <dbReference type="SAM" id="MobiDB-lite"/>
    </source>
</evidence>
<feature type="transmembrane region" description="Helical" evidence="6">
    <location>
        <begin position="34"/>
        <end position="56"/>
    </location>
</feature>
<keyword evidence="2 6" id="KW-0812">Transmembrane</keyword>
<reference evidence="7 8" key="1">
    <citation type="journal article" date="2019" name="Int. J. Syst. Evol. Microbiol.">
        <title>The Global Catalogue of Microorganisms (GCM) 10K type strain sequencing project: providing services to taxonomists for standard genome sequencing and annotation.</title>
        <authorList>
            <consortium name="The Broad Institute Genomics Platform"/>
            <consortium name="The Broad Institute Genome Sequencing Center for Infectious Disease"/>
            <person name="Wu L."/>
            <person name="Ma J."/>
        </authorList>
    </citation>
    <scope>NUCLEOTIDE SEQUENCE [LARGE SCALE GENOMIC DNA]</scope>
    <source>
        <strain evidence="7 8">JCM 14323</strain>
    </source>
</reference>
<dbReference type="NCBIfam" id="NF002971">
    <property type="entry name" value="PRK03655.1"/>
    <property type="match status" value="1"/>
</dbReference>
<accession>A0ABN2MGK6</accession>